<evidence type="ECO:0000313" key="2">
    <source>
        <dbReference type="Proteomes" id="UP000183832"/>
    </source>
</evidence>
<proteinExistence type="predicted"/>
<sequence>MSWESGKYLTKFLCASSNDETSAKQETNEVLSVKKLDLLESTGWCHNQRKSYGLRSPFKRKCKH</sequence>
<protein>
    <submittedName>
        <fullName evidence="1">CLUMA_CG019655, isoform A</fullName>
    </submittedName>
</protein>
<evidence type="ECO:0000313" key="1">
    <source>
        <dbReference type="EMBL" id="CRL06530.1"/>
    </source>
</evidence>
<dbReference type="EMBL" id="CVRI01000067">
    <property type="protein sequence ID" value="CRL06530.1"/>
    <property type="molecule type" value="Genomic_DNA"/>
</dbReference>
<organism evidence="1 2">
    <name type="scientific">Clunio marinus</name>
    <dbReference type="NCBI Taxonomy" id="568069"/>
    <lineage>
        <taxon>Eukaryota</taxon>
        <taxon>Metazoa</taxon>
        <taxon>Ecdysozoa</taxon>
        <taxon>Arthropoda</taxon>
        <taxon>Hexapoda</taxon>
        <taxon>Insecta</taxon>
        <taxon>Pterygota</taxon>
        <taxon>Neoptera</taxon>
        <taxon>Endopterygota</taxon>
        <taxon>Diptera</taxon>
        <taxon>Nematocera</taxon>
        <taxon>Chironomoidea</taxon>
        <taxon>Chironomidae</taxon>
        <taxon>Clunio</taxon>
    </lineage>
</organism>
<accession>A0A1J1J3L0</accession>
<gene>
    <name evidence="1" type="ORF">CLUMA_CG019655</name>
</gene>
<keyword evidence="2" id="KW-1185">Reference proteome</keyword>
<dbReference type="Proteomes" id="UP000183832">
    <property type="component" value="Unassembled WGS sequence"/>
</dbReference>
<dbReference type="AlphaFoldDB" id="A0A1J1J3L0"/>
<name>A0A1J1J3L0_9DIPT</name>
<reference evidence="1 2" key="1">
    <citation type="submission" date="2015-04" db="EMBL/GenBank/DDBJ databases">
        <authorList>
            <person name="Syromyatnikov M.Y."/>
            <person name="Popov V.N."/>
        </authorList>
    </citation>
    <scope>NUCLEOTIDE SEQUENCE [LARGE SCALE GENOMIC DNA]</scope>
</reference>